<dbReference type="GO" id="GO:0004386">
    <property type="term" value="F:helicase activity"/>
    <property type="evidence" value="ECO:0007669"/>
    <property type="project" value="UniProtKB-KW"/>
</dbReference>
<dbReference type="InterPro" id="IPR038726">
    <property type="entry name" value="PDDEXK_AddAB-type"/>
</dbReference>
<evidence type="ECO:0000256" key="6">
    <source>
        <dbReference type="ARBA" id="ARBA00022839"/>
    </source>
</evidence>
<dbReference type="GO" id="GO:0004527">
    <property type="term" value="F:exonuclease activity"/>
    <property type="evidence" value="ECO:0007669"/>
    <property type="project" value="UniProtKB-KW"/>
</dbReference>
<keyword evidence="8" id="KW-0238">DNA-binding</keyword>
<proteinExistence type="predicted"/>
<keyword evidence="7" id="KW-0067">ATP-binding</keyword>
<dbReference type="InterPro" id="IPR011604">
    <property type="entry name" value="PDDEXK-like_dom_sf"/>
</dbReference>
<keyword evidence="9" id="KW-0234">DNA repair</keyword>
<evidence type="ECO:0000256" key="8">
    <source>
        <dbReference type="ARBA" id="ARBA00023125"/>
    </source>
</evidence>
<dbReference type="GO" id="GO:0006281">
    <property type="term" value="P:DNA repair"/>
    <property type="evidence" value="ECO:0007669"/>
    <property type="project" value="UniProtKB-KW"/>
</dbReference>
<dbReference type="GO" id="GO:0006310">
    <property type="term" value="P:DNA recombination"/>
    <property type="evidence" value="ECO:0007669"/>
    <property type="project" value="TreeGrafter"/>
</dbReference>
<evidence type="ECO:0000256" key="9">
    <source>
        <dbReference type="ARBA" id="ARBA00023204"/>
    </source>
</evidence>
<dbReference type="GO" id="GO:0005524">
    <property type="term" value="F:ATP binding"/>
    <property type="evidence" value="ECO:0007669"/>
    <property type="project" value="UniProtKB-KW"/>
</dbReference>
<keyword evidence="3" id="KW-0227">DNA damage</keyword>
<keyword evidence="12" id="KW-1185">Reference proteome</keyword>
<evidence type="ECO:0000256" key="7">
    <source>
        <dbReference type="ARBA" id="ARBA00022840"/>
    </source>
</evidence>
<evidence type="ECO:0000256" key="4">
    <source>
        <dbReference type="ARBA" id="ARBA00022801"/>
    </source>
</evidence>
<evidence type="ECO:0000313" key="12">
    <source>
        <dbReference type="Proteomes" id="UP000440224"/>
    </source>
</evidence>
<keyword evidence="6" id="KW-0269">Exonuclease</keyword>
<dbReference type="Gene3D" id="3.90.320.10">
    <property type="match status" value="1"/>
</dbReference>
<evidence type="ECO:0000256" key="1">
    <source>
        <dbReference type="ARBA" id="ARBA00022722"/>
    </source>
</evidence>
<dbReference type="PANTHER" id="PTHR30591:SF1">
    <property type="entry name" value="RECBCD ENZYME SUBUNIT RECC"/>
    <property type="match status" value="1"/>
</dbReference>
<dbReference type="Pfam" id="PF12705">
    <property type="entry name" value="PDDEXK_1"/>
    <property type="match status" value="1"/>
</dbReference>
<comment type="caution">
    <text evidence="11">The sequence shown here is derived from an EMBL/GenBank/DDBJ whole genome shotgun (WGS) entry which is preliminary data.</text>
</comment>
<gene>
    <name evidence="11" type="ORF">GF068_20875</name>
</gene>
<dbReference type="InterPro" id="IPR027417">
    <property type="entry name" value="P-loop_NTPase"/>
</dbReference>
<keyword evidence="5" id="KW-0347">Helicase</keyword>
<dbReference type="Gene3D" id="3.40.50.300">
    <property type="entry name" value="P-loop containing nucleotide triphosphate hydrolases"/>
    <property type="match status" value="2"/>
</dbReference>
<evidence type="ECO:0000259" key="10">
    <source>
        <dbReference type="Pfam" id="PF12705"/>
    </source>
</evidence>
<dbReference type="EMBL" id="WJIE01000005">
    <property type="protein sequence ID" value="MRG94356.1"/>
    <property type="molecule type" value="Genomic_DNA"/>
</dbReference>
<dbReference type="AlphaFoldDB" id="A0A6N7PU82"/>
<evidence type="ECO:0000256" key="3">
    <source>
        <dbReference type="ARBA" id="ARBA00022763"/>
    </source>
</evidence>
<feature type="domain" description="PD-(D/E)XK endonuclease-like" evidence="10">
    <location>
        <begin position="775"/>
        <end position="1051"/>
    </location>
</feature>
<evidence type="ECO:0000256" key="2">
    <source>
        <dbReference type="ARBA" id="ARBA00022741"/>
    </source>
</evidence>
<protein>
    <submittedName>
        <fullName evidence="11">PD-(D/E)XK nuclease family protein</fullName>
    </submittedName>
</protein>
<keyword evidence="1" id="KW-0540">Nuclease</keyword>
<dbReference type="PANTHER" id="PTHR30591">
    <property type="entry name" value="RECBCD ENZYME SUBUNIT RECC"/>
    <property type="match status" value="1"/>
</dbReference>
<dbReference type="GO" id="GO:0003677">
    <property type="term" value="F:DNA binding"/>
    <property type="evidence" value="ECO:0007669"/>
    <property type="project" value="UniProtKB-KW"/>
</dbReference>
<evidence type="ECO:0000313" key="11">
    <source>
        <dbReference type="EMBL" id="MRG94356.1"/>
    </source>
</evidence>
<keyword evidence="2" id="KW-0547">Nucleotide-binding</keyword>
<reference evidence="11 12" key="1">
    <citation type="submission" date="2019-10" db="EMBL/GenBank/DDBJ databases">
        <title>A soil myxobacterium in the family Polyangiaceae.</title>
        <authorList>
            <person name="Li Y."/>
            <person name="Wang J."/>
        </authorList>
    </citation>
    <scope>NUCLEOTIDE SEQUENCE [LARGE SCALE GENOMIC DNA]</scope>
    <source>
        <strain evidence="11 12">DSM 14734</strain>
    </source>
</reference>
<dbReference type="OrthoDB" id="442932at2"/>
<keyword evidence="4" id="KW-0378">Hydrolase</keyword>
<accession>A0A6N7PU82</accession>
<organism evidence="11 12">
    <name type="scientific">Polyangium spumosum</name>
    <dbReference type="NCBI Taxonomy" id="889282"/>
    <lineage>
        <taxon>Bacteria</taxon>
        <taxon>Pseudomonadati</taxon>
        <taxon>Myxococcota</taxon>
        <taxon>Polyangia</taxon>
        <taxon>Polyangiales</taxon>
        <taxon>Polyangiaceae</taxon>
        <taxon>Polyangium</taxon>
    </lineage>
</organism>
<sequence>MSPRSEERLSAAEVFLGEGKADAIALLVGPSRGAALDLAARVGGKRGAIFGLHRLTLGQLAARLAAPELARRRLAPATPLGVEAVVARAVASALEEGALGYFAPVARTPSFAGTLAATLSELRVEGIGPEEIRGDDPRSRDLRELARRYDEQRERARIADRAEVLAAATAAVREASEIRRARLLLLDVPIASRLEERFVAEIVAAAEVAFATAPTGDDRAVEVLASLASEVITDRSERSHSSLSRLHQYLFAAAELSAAEAGEDVSFFSAPGEGRECVEITRRILAEARRGVPFDDIAVFLRAPDTYAALLESALRRAKIPAHLAIGAARPDPSGRAFLALLACRAEDLSPRRFAEYLSLAPMPKEITTAEAAPRSDLPRADLFGALLEGEPTAKRMRREQAQAREGARVPSRSAPIGWERLLTKASIVGRKERWAERLVALGRAFDRELALLRRRDPSSPRIETVEREIEALSELKRFALPLVEALAALPERGSWGVWIEELGKLAGMALDEPEDVLAALAELAPMAELPAVSFDEVRRVLDGRLGARITPPSGRRYGAVFVGTPELARGRSFAVVFVPGLAERLFPEAPREDPILLDLDRRVISKALRTQADRSRNERLLLRLSVGAARERVHLSYPRVEVAAGRPRVPSFYGLDVRRATTGTLPDHDALEREAASASGARLAWPAPAQPEDAIDDAEHDLAMLGRLLHGGEQADAAGRAQYLLDLNPHLARSLRARSARWDKPVTHHDGIVRKTAATAAMLTASRLCARPYAVTALEKFAACPYRFLLAAIHRLPARERRGSPDRLDPISRGVLFHRVQAETLAALEREGSLPFGPEGLSRAEAVLDERLDAAAREHEERTLPPVESVFRDEIERARVELHAWLARVADQSWLVWPVRYDLAFGLPPHEHEDPRSVAEAALIDGRFLLHGAIDVVERHAATGHARVTDVKTGANFAKPGLVIGGGEVLQPVLYGLAYEAVWKEPVEDASLSFCTTRGGYAEHVIELDEAARAKAIVVLELVDEAIDKGFFPPAPRPGACDTCGYRLVCGPHEERRAARKDEASLDGGALFSRLRALRGDP</sequence>
<dbReference type="Proteomes" id="UP000440224">
    <property type="component" value="Unassembled WGS sequence"/>
</dbReference>
<dbReference type="SUPFAM" id="SSF52540">
    <property type="entry name" value="P-loop containing nucleoside triphosphate hydrolases"/>
    <property type="match status" value="1"/>
</dbReference>
<dbReference type="RefSeq" id="WP_153821155.1">
    <property type="nucleotide sequence ID" value="NZ_WJIE01000005.1"/>
</dbReference>
<name>A0A6N7PU82_9BACT</name>
<evidence type="ECO:0000256" key="5">
    <source>
        <dbReference type="ARBA" id="ARBA00022806"/>
    </source>
</evidence>